<evidence type="ECO:0000313" key="3">
    <source>
        <dbReference type="Proteomes" id="UP001159363"/>
    </source>
</evidence>
<organism evidence="2 3">
    <name type="scientific">Dryococelus australis</name>
    <dbReference type="NCBI Taxonomy" id="614101"/>
    <lineage>
        <taxon>Eukaryota</taxon>
        <taxon>Metazoa</taxon>
        <taxon>Ecdysozoa</taxon>
        <taxon>Arthropoda</taxon>
        <taxon>Hexapoda</taxon>
        <taxon>Insecta</taxon>
        <taxon>Pterygota</taxon>
        <taxon>Neoptera</taxon>
        <taxon>Polyneoptera</taxon>
        <taxon>Phasmatodea</taxon>
        <taxon>Verophasmatodea</taxon>
        <taxon>Anareolatae</taxon>
        <taxon>Phasmatidae</taxon>
        <taxon>Eurycanthinae</taxon>
        <taxon>Dryococelus</taxon>
    </lineage>
</organism>
<evidence type="ECO:0000313" key="2">
    <source>
        <dbReference type="EMBL" id="KAJ8892997.1"/>
    </source>
</evidence>
<name>A0ABQ9I8I9_9NEOP</name>
<reference evidence="2 3" key="1">
    <citation type="submission" date="2023-02" db="EMBL/GenBank/DDBJ databases">
        <title>LHISI_Scaffold_Assembly.</title>
        <authorList>
            <person name="Stuart O.P."/>
            <person name="Cleave R."/>
            <person name="Magrath M.J.L."/>
            <person name="Mikheyev A.S."/>
        </authorList>
    </citation>
    <scope>NUCLEOTIDE SEQUENCE [LARGE SCALE GENOMIC DNA]</scope>
    <source>
        <strain evidence="2">Daus_M_001</strain>
        <tissue evidence="2">Leg muscle</tissue>
    </source>
</reference>
<protein>
    <submittedName>
        <fullName evidence="2">Uncharacterized protein</fullName>
    </submittedName>
</protein>
<keyword evidence="3" id="KW-1185">Reference proteome</keyword>
<dbReference type="EMBL" id="JARBHB010000002">
    <property type="protein sequence ID" value="KAJ8892997.1"/>
    <property type="molecule type" value="Genomic_DNA"/>
</dbReference>
<evidence type="ECO:0000256" key="1">
    <source>
        <dbReference type="SAM" id="MobiDB-lite"/>
    </source>
</evidence>
<dbReference type="Proteomes" id="UP001159363">
    <property type="component" value="Chromosome 2"/>
</dbReference>
<feature type="region of interest" description="Disordered" evidence="1">
    <location>
        <begin position="98"/>
        <end position="117"/>
    </location>
</feature>
<sequence>MESFHPLNHYVHVKPGLRSVEYSYWSGDTPPEEFCNGNLYFQGASNPVSYKPCQQMIDCIKEDAKLPCSLEKIQACAILREKIYPEFTRLQQHILPAYDGEHDSSSSSSSSLQTFHT</sequence>
<proteinExistence type="predicted"/>
<gene>
    <name evidence="2" type="ORF">PR048_005578</name>
</gene>
<accession>A0ABQ9I8I9</accession>
<comment type="caution">
    <text evidence="2">The sequence shown here is derived from an EMBL/GenBank/DDBJ whole genome shotgun (WGS) entry which is preliminary data.</text>
</comment>